<dbReference type="InterPro" id="IPR003329">
    <property type="entry name" value="Cytidylyl_trans"/>
</dbReference>
<dbReference type="InterPro" id="IPR029044">
    <property type="entry name" value="Nucleotide-diphossugar_trans"/>
</dbReference>
<dbReference type="PANTHER" id="PTHR21485">
    <property type="entry name" value="HAD SUPERFAMILY MEMBERS CMAS AND KDSC"/>
    <property type="match status" value="1"/>
</dbReference>
<feature type="signal peptide" evidence="1">
    <location>
        <begin position="1"/>
        <end position="15"/>
    </location>
</feature>
<evidence type="ECO:0008006" key="4">
    <source>
        <dbReference type="Google" id="ProtNLM"/>
    </source>
</evidence>
<evidence type="ECO:0000313" key="2">
    <source>
        <dbReference type="EMBL" id="KAJ3658046.1"/>
    </source>
</evidence>
<dbReference type="AlphaFoldDB" id="A0AA38IQ93"/>
<sequence>MYNVCILQILTVAVSFSCKLQNWNPLTDNHVAALILARGGSKGIPLKNLVKIGNRSILNITLNTVLQVDFSSVWVSTDNERIFKEAAYVNVHWRSKESATDDAPSILGVLDFIRSHPEADVIALIQCTSPFIKKWYLMEAIWWINQGAECVFSVSSVYIIKHFVTVKSLHRSFHLRWLETEEGVQPLNFNIEKRPRRQDWNGELVENGMFYFVRRSVVTRGFLQSTRYTEANVKNV</sequence>
<evidence type="ECO:0000313" key="3">
    <source>
        <dbReference type="Proteomes" id="UP001168821"/>
    </source>
</evidence>
<keyword evidence="3" id="KW-1185">Reference proteome</keyword>
<proteinExistence type="predicted"/>
<dbReference type="GO" id="GO:0008781">
    <property type="term" value="F:N-acylneuraminate cytidylyltransferase activity"/>
    <property type="evidence" value="ECO:0007669"/>
    <property type="project" value="TreeGrafter"/>
</dbReference>
<accession>A0AA38IQ93</accession>
<dbReference type="PANTHER" id="PTHR21485:SF3">
    <property type="entry name" value="N-ACYLNEURAMINATE CYTIDYLYLTRANSFERASE"/>
    <property type="match status" value="1"/>
</dbReference>
<gene>
    <name evidence="2" type="ORF">Zmor_009812</name>
</gene>
<dbReference type="EMBL" id="JALNTZ010000003">
    <property type="protein sequence ID" value="KAJ3658046.1"/>
    <property type="molecule type" value="Genomic_DNA"/>
</dbReference>
<name>A0AA38IQ93_9CUCU</name>
<protein>
    <recommendedName>
        <fullName evidence="4">N-acylneuraminate cytidylyltransferase</fullName>
    </recommendedName>
</protein>
<organism evidence="2 3">
    <name type="scientific">Zophobas morio</name>
    <dbReference type="NCBI Taxonomy" id="2755281"/>
    <lineage>
        <taxon>Eukaryota</taxon>
        <taxon>Metazoa</taxon>
        <taxon>Ecdysozoa</taxon>
        <taxon>Arthropoda</taxon>
        <taxon>Hexapoda</taxon>
        <taxon>Insecta</taxon>
        <taxon>Pterygota</taxon>
        <taxon>Neoptera</taxon>
        <taxon>Endopterygota</taxon>
        <taxon>Coleoptera</taxon>
        <taxon>Polyphaga</taxon>
        <taxon>Cucujiformia</taxon>
        <taxon>Tenebrionidae</taxon>
        <taxon>Zophobas</taxon>
    </lineage>
</organism>
<dbReference type="Proteomes" id="UP001168821">
    <property type="component" value="Unassembled WGS sequence"/>
</dbReference>
<dbReference type="Gene3D" id="3.90.550.10">
    <property type="entry name" value="Spore Coat Polysaccharide Biosynthesis Protein SpsA, Chain A"/>
    <property type="match status" value="1"/>
</dbReference>
<feature type="chain" id="PRO_5041436970" description="N-acylneuraminate cytidylyltransferase" evidence="1">
    <location>
        <begin position="16"/>
        <end position="236"/>
    </location>
</feature>
<reference evidence="2" key="1">
    <citation type="journal article" date="2023" name="G3 (Bethesda)">
        <title>Whole genome assemblies of Zophobas morio and Tenebrio molitor.</title>
        <authorList>
            <person name="Kaur S."/>
            <person name="Stinson S.A."/>
            <person name="diCenzo G.C."/>
        </authorList>
    </citation>
    <scope>NUCLEOTIDE SEQUENCE</scope>
    <source>
        <strain evidence="2">QUZm001</strain>
    </source>
</reference>
<dbReference type="SUPFAM" id="SSF53448">
    <property type="entry name" value="Nucleotide-diphospho-sugar transferases"/>
    <property type="match status" value="1"/>
</dbReference>
<evidence type="ECO:0000256" key="1">
    <source>
        <dbReference type="SAM" id="SignalP"/>
    </source>
</evidence>
<comment type="caution">
    <text evidence="2">The sequence shown here is derived from an EMBL/GenBank/DDBJ whole genome shotgun (WGS) entry which is preliminary data.</text>
</comment>
<dbReference type="CDD" id="cd02513">
    <property type="entry name" value="CMP-NeuAc_Synthase"/>
    <property type="match status" value="1"/>
</dbReference>
<keyword evidence="1" id="KW-0732">Signal</keyword>
<dbReference type="Pfam" id="PF02348">
    <property type="entry name" value="CTP_transf_3"/>
    <property type="match status" value="1"/>
</dbReference>
<dbReference type="InterPro" id="IPR050793">
    <property type="entry name" value="CMP-NeuNAc_synthase"/>
</dbReference>